<dbReference type="STRING" id="6689.A0A423T465"/>
<evidence type="ECO:0000256" key="5">
    <source>
        <dbReference type="ARBA" id="ARBA00022869"/>
    </source>
</evidence>
<evidence type="ECO:0000256" key="6">
    <source>
        <dbReference type="ARBA" id="ARBA00023119"/>
    </source>
</evidence>
<dbReference type="GO" id="GO:0005615">
    <property type="term" value="C:extracellular space"/>
    <property type="evidence" value="ECO:0007669"/>
    <property type="project" value="TreeGrafter"/>
</dbReference>
<evidence type="ECO:0000313" key="11">
    <source>
        <dbReference type="Proteomes" id="UP000283509"/>
    </source>
</evidence>
<dbReference type="InterPro" id="IPR016187">
    <property type="entry name" value="CTDL_fold"/>
</dbReference>
<evidence type="ECO:0000256" key="7">
    <source>
        <dbReference type="ARBA" id="ARBA00023157"/>
    </source>
</evidence>
<dbReference type="EMBL" id="QCYY01002309">
    <property type="protein sequence ID" value="ROT71326.1"/>
    <property type="molecule type" value="Genomic_DNA"/>
</dbReference>
<proteinExistence type="predicted"/>
<comment type="caution">
    <text evidence="10">The sequence shown here is derived from an EMBL/GenBank/DDBJ whole genome shotgun (WGS) entry which is preliminary data.</text>
</comment>
<keyword evidence="3" id="KW-0272">Extracellular matrix</keyword>
<dbReference type="InterPro" id="IPR008160">
    <property type="entry name" value="Collagen"/>
</dbReference>
<sequence>MAIADHLVCLALGETKGHPDHEGHQGYHPLTLVIQGLRDPKGHRVSQGELVHKALEETLGLLARTALRVRLEVGLANPGGKGKGEDQREMLGRFPRAKGPAGERGERGHTSNYSVRGTRGDQGDPGLREAGPQGERGEDGDPGVEGYPGPPGKGECGDPGREGIGGGPGQPGLFGDIGLTGPLGPAGRKGTPGGFGKRGGPGRGGDRGFPGLEGFRGVKGTRGEPGDQGRTGAPGTPGFPGPPGEPGASRRRQARSVIVTRHSQESYGPECPLGATKLWEGFSLLYVLGNHRPHGQDLGAAGSCIQEVQHDALSLLQREQHLSVCTERGLLYWLSTPDPFLSFDDARAGE</sequence>
<evidence type="ECO:0000256" key="2">
    <source>
        <dbReference type="ARBA" id="ARBA00022525"/>
    </source>
</evidence>
<comment type="subcellular location">
    <subcellularLocation>
        <location evidence="1">Secreted</location>
        <location evidence="1">Extracellular space</location>
        <location evidence="1">Extracellular matrix</location>
        <location evidence="1">Basement membrane</location>
    </subcellularLocation>
</comment>
<dbReference type="Gene3D" id="2.170.240.10">
    <property type="entry name" value="Collagen IV, non-collagenous"/>
    <property type="match status" value="1"/>
</dbReference>
<dbReference type="PROSITE" id="PS51403">
    <property type="entry name" value="NC1_IV"/>
    <property type="match status" value="1"/>
</dbReference>
<protein>
    <submittedName>
        <fullName evidence="10">Putative collagen alpha-2(IV) chain isoform X2</fullName>
    </submittedName>
</protein>
<feature type="compositionally biased region" description="Gly residues" evidence="8">
    <location>
        <begin position="190"/>
        <end position="203"/>
    </location>
</feature>
<dbReference type="InterPro" id="IPR036954">
    <property type="entry name" value="Collagen_IV_NC_sf"/>
</dbReference>
<dbReference type="AlphaFoldDB" id="A0A423T465"/>
<dbReference type="SMART" id="SM00111">
    <property type="entry name" value="C4"/>
    <property type="match status" value="1"/>
</dbReference>
<dbReference type="InterPro" id="IPR001442">
    <property type="entry name" value="Collagen_IV_NC"/>
</dbReference>
<dbReference type="Pfam" id="PF01391">
    <property type="entry name" value="Collagen"/>
    <property type="match status" value="1"/>
</dbReference>
<dbReference type="GO" id="GO:0005581">
    <property type="term" value="C:collagen trimer"/>
    <property type="evidence" value="ECO:0007669"/>
    <property type="project" value="UniProtKB-KW"/>
</dbReference>
<keyword evidence="6 10" id="KW-0176">Collagen</keyword>
<feature type="domain" description="Collagen IV NC1" evidence="9">
    <location>
        <begin position="256"/>
        <end position="306"/>
    </location>
</feature>
<keyword evidence="11" id="KW-1185">Reference proteome</keyword>
<keyword evidence="4" id="KW-0677">Repeat</keyword>
<organism evidence="10 11">
    <name type="scientific">Penaeus vannamei</name>
    <name type="common">Whiteleg shrimp</name>
    <name type="synonym">Litopenaeus vannamei</name>
    <dbReference type="NCBI Taxonomy" id="6689"/>
    <lineage>
        <taxon>Eukaryota</taxon>
        <taxon>Metazoa</taxon>
        <taxon>Ecdysozoa</taxon>
        <taxon>Arthropoda</taxon>
        <taxon>Crustacea</taxon>
        <taxon>Multicrustacea</taxon>
        <taxon>Malacostraca</taxon>
        <taxon>Eumalacostraca</taxon>
        <taxon>Eucarida</taxon>
        <taxon>Decapoda</taxon>
        <taxon>Dendrobranchiata</taxon>
        <taxon>Penaeoidea</taxon>
        <taxon>Penaeidae</taxon>
        <taxon>Penaeus</taxon>
    </lineage>
</organism>
<dbReference type="Proteomes" id="UP000283509">
    <property type="component" value="Unassembled WGS sequence"/>
</dbReference>
<evidence type="ECO:0000256" key="8">
    <source>
        <dbReference type="SAM" id="MobiDB-lite"/>
    </source>
</evidence>
<keyword evidence="2" id="KW-0964">Secreted</keyword>
<dbReference type="GO" id="GO:0005201">
    <property type="term" value="F:extracellular matrix structural constituent"/>
    <property type="evidence" value="ECO:0007669"/>
    <property type="project" value="InterPro"/>
</dbReference>
<dbReference type="InterPro" id="IPR050149">
    <property type="entry name" value="Collagen_superfamily"/>
</dbReference>
<evidence type="ECO:0000256" key="3">
    <source>
        <dbReference type="ARBA" id="ARBA00022530"/>
    </source>
</evidence>
<accession>A0A423T465</accession>
<keyword evidence="7" id="KW-1015">Disulfide bond</keyword>
<reference evidence="10 11" key="1">
    <citation type="submission" date="2018-04" db="EMBL/GenBank/DDBJ databases">
        <authorList>
            <person name="Zhang X."/>
            <person name="Yuan J."/>
            <person name="Li F."/>
            <person name="Xiang J."/>
        </authorList>
    </citation>
    <scope>NUCLEOTIDE SEQUENCE [LARGE SCALE GENOMIC DNA]</scope>
    <source>
        <tissue evidence="10">Muscle</tissue>
    </source>
</reference>
<feature type="compositionally biased region" description="Gly residues" evidence="8">
    <location>
        <begin position="162"/>
        <end position="172"/>
    </location>
</feature>
<dbReference type="Pfam" id="PF01413">
    <property type="entry name" value="C4"/>
    <property type="match status" value="1"/>
</dbReference>
<evidence type="ECO:0000259" key="9">
    <source>
        <dbReference type="PROSITE" id="PS51403"/>
    </source>
</evidence>
<feature type="region of interest" description="Disordered" evidence="8">
    <location>
        <begin position="95"/>
        <end position="255"/>
    </location>
</feature>
<name>A0A423T465_PENVA</name>
<dbReference type="PANTHER" id="PTHR24023:SF1082">
    <property type="entry name" value="COLLAGEN TRIPLE HELIX REPEAT"/>
    <property type="match status" value="1"/>
</dbReference>
<dbReference type="OrthoDB" id="10071882at2759"/>
<dbReference type="SUPFAM" id="SSF56436">
    <property type="entry name" value="C-type lectin-like"/>
    <property type="match status" value="1"/>
</dbReference>
<keyword evidence="5" id="KW-0084">Basement membrane</keyword>
<dbReference type="GO" id="GO:0005604">
    <property type="term" value="C:basement membrane"/>
    <property type="evidence" value="ECO:0007669"/>
    <property type="project" value="UniProtKB-SubCell"/>
</dbReference>
<evidence type="ECO:0000256" key="4">
    <source>
        <dbReference type="ARBA" id="ARBA00022737"/>
    </source>
</evidence>
<gene>
    <name evidence="10" type="ORF">C7M84_010360</name>
</gene>
<evidence type="ECO:0000313" key="10">
    <source>
        <dbReference type="EMBL" id="ROT71326.1"/>
    </source>
</evidence>
<evidence type="ECO:0000256" key="1">
    <source>
        <dbReference type="ARBA" id="ARBA00004302"/>
    </source>
</evidence>
<dbReference type="PANTHER" id="PTHR24023">
    <property type="entry name" value="COLLAGEN ALPHA"/>
    <property type="match status" value="1"/>
</dbReference>
<reference evidence="10 11" key="2">
    <citation type="submission" date="2019-01" db="EMBL/GenBank/DDBJ databases">
        <title>The decoding of complex shrimp genome reveals the adaptation for benthos swimmer, frequently molting mechanism and breeding impact on genome.</title>
        <authorList>
            <person name="Sun Y."/>
            <person name="Gao Y."/>
            <person name="Yu Y."/>
        </authorList>
    </citation>
    <scope>NUCLEOTIDE SEQUENCE [LARGE SCALE GENOMIC DNA]</scope>
    <source>
        <tissue evidence="10">Muscle</tissue>
    </source>
</reference>